<feature type="transmembrane region" description="Helical" evidence="8">
    <location>
        <begin position="491"/>
        <end position="508"/>
    </location>
</feature>
<keyword evidence="11" id="KW-1185">Reference proteome</keyword>
<feature type="domain" description="Integral membrane bound transporter" evidence="9">
    <location>
        <begin position="427"/>
        <end position="552"/>
    </location>
</feature>
<comment type="similarity">
    <text evidence="6">Belongs to the YccS/YhfK family.</text>
</comment>
<evidence type="ECO:0000256" key="8">
    <source>
        <dbReference type="SAM" id="Phobius"/>
    </source>
</evidence>
<evidence type="ECO:0000256" key="4">
    <source>
        <dbReference type="ARBA" id="ARBA00022989"/>
    </source>
</evidence>
<feature type="transmembrane region" description="Helical" evidence="8">
    <location>
        <begin position="151"/>
        <end position="170"/>
    </location>
</feature>
<organism evidence="10 11">
    <name type="scientific">Streptomyces spinosisporus</name>
    <dbReference type="NCBI Taxonomy" id="2927582"/>
    <lineage>
        <taxon>Bacteria</taxon>
        <taxon>Bacillati</taxon>
        <taxon>Actinomycetota</taxon>
        <taxon>Actinomycetes</taxon>
        <taxon>Kitasatosporales</taxon>
        <taxon>Streptomycetaceae</taxon>
        <taxon>Streptomyces</taxon>
    </lineage>
</organism>
<feature type="transmembrane region" description="Helical" evidence="8">
    <location>
        <begin position="36"/>
        <end position="64"/>
    </location>
</feature>
<proteinExistence type="inferred from homology"/>
<dbReference type="Proteomes" id="UP001165270">
    <property type="component" value="Unassembled WGS sequence"/>
</dbReference>
<dbReference type="Pfam" id="PF13515">
    <property type="entry name" value="FUSC_2"/>
    <property type="match status" value="1"/>
</dbReference>
<keyword evidence="3 8" id="KW-0812">Transmembrane</keyword>
<keyword evidence="2" id="KW-1003">Cell membrane</keyword>
<feature type="compositionally biased region" description="Acidic residues" evidence="7">
    <location>
        <begin position="388"/>
        <end position="402"/>
    </location>
</feature>
<evidence type="ECO:0000256" key="1">
    <source>
        <dbReference type="ARBA" id="ARBA00004651"/>
    </source>
</evidence>
<feature type="transmembrane region" description="Helical" evidence="8">
    <location>
        <begin position="467"/>
        <end position="485"/>
    </location>
</feature>
<feature type="transmembrane region" description="Helical" evidence="8">
    <location>
        <begin position="76"/>
        <end position="94"/>
    </location>
</feature>
<dbReference type="EMBL" id="JALDAX010000008">
    <property type="protein sequence ID" value="MCI3242298.1"/>
    <property type="molecule type" value="Genomic_DNA"/>
</dbReference>
<comment type="subcellular location">
    <subcellularLocation>
        <location evidence="1">Cell membrane</location>
        <topology evidence="1">Multi-pass membrane protein</topology>
    </subcellularLocation>
</comment>
<sequence length="748" mass="79149">MRTAGGSVRARLRGLVAASDPGLLRLAAGLRTVGSIALTLAVLSAFGAGVQLLVAGAIAAMVSTFAIREKQRSQQAVTLALGLPVALASVSLAAVLHSRVVGGDLFFVVLIFCAVYARRFGDRGTALGLIGFQVYFMSLFVGATVSTLPTLWGVVAVAAACSAVVRFALVPETPAGILERLREAFRARLAQLVTAQLALLDAGPDESDKALDDVRDGTSRLHETAMMIQGRLEEGTADAAMARLVQRRVADAEIAAERLGLLLLNARSAERADTLTLHLPGAPVPPAGNRLPAGDEATATLSRDLEALRLLVLRPVSQGTGAGLAQLRNRLLGYRDEENLPKASSAVQDVFRGIGEAARAVLGLRIALGAAPDDADDTPSTARSREELDAEDAAIDASEESAEEPKEGLERPTTRAAVQVAVGSSLAIVGGEFLSSQRWYWAVLTCWIVFINTASTGEILVKGYRRLLGTVLGVVAGLLLAGLVGHHTWTAFVLVLLCVFAMFYTAPLSYTLMSFFVTAALGVLYTLLHTYSLSVLVLRVEETALGAACGIIAAAFVLPVHTDRRTNDLLVTVLDRLADVTEAAVDQLSGGDPAELLDKARDLDQALADLRAATQPLTHPVTPMRARRDTARYLVALLETCAYHARSLAAMAELLPTHPSIAADPRLRRAGRRILRNIGSIAARVADDSAAVEVETGASIAALLENELPGASRYGRITDRVLRHLQRLDEAVVGLARPLKVPVAAPKR</sequence>
<feature type="transmembrane region" description="Helical" evidence="8">
    <location>
        <begin position="543"/>
        <end position="560"/>
    </location>
</feature>
<accession>A0ABS9XJW6</accession>
<name>A0ABS9XJW6_9ACTN</name>
<evidence type="ECO:0000256" key="7">
    <source>
        <dbReference type="SAM" id="MobiDB-lite"/>
    </source>
</evidence>
<feature type="transmembrane region" description="Helical" evidence="8">
    <location>
        <begin position="100"/>
        <end position="117"/>
    </location>
</feature>
<dbReference type="RefSeq" id="WP_242710846.1">
    <property type="nucleotide sequence ID" value="NZ_JALDAX010000008.1"/>
</dbReference>
<feature type="transmembrane region" description="Helical" evidence="8">
    <location>
        <begin position="440"/>
        <end position="460"/>
    </location>
</feature>
<gene>
    <name evidence="10" type="ORF">MQN93_21480</name>
</gene>
<feature type="region of interest" description="Disordered" evidence="7">
    <location>
        <begin position="373"/>
        <end position="413"/>
    </location>
</feature>
<feature type="compositionally biased region" description="Basic and acidic residues" evidence="7">
    <location>
        <begin position="403"/>
        <end position="413"/>
    </location>
</feature>
<keyword evidence="5 8" id="KW-0472">Membrane</keyword>
<evidence type="ECO:0000256" key="2">
    <source>
        <dbReference type="ARBA" id="ARBA00022475"/>
    </source>
</evidence>
<evidence type="ECO:0000259" key="9">
    <source>
        <dbReference type="Pfam" id="PF13515"/>
    </source>
</evidence>
<dbReference type="InterPro" id="IPR049453">
    <property type="entry name" value="Memb_transporter_dom"/>
</dbReference>
<evidence type="ECO:0000313" key="10">
    <source>
        <dbReference type="EMBL" id="MCI3242298.1"/>
    </source>
</evidence>
<dbReference type="PANTHER" id="PTHR30509">
    <property type="entry name" value="P-HYDROXYBENZOIC ACID EFFLUX PUMP SUBUNIT-RELATED"/>
    <property type="match status" value="1"/>
</dbReference>
<feature type="transmembrane region" description="Helical" evidence="8">
    <location>
        <begin position="515"/>
        <end position="537"/>
    </location>
</feature>
<reference evidence="10" key="1">
    <citation type="submission" date="2022-03" db="EMBL/GenBank/DDBJ databases">
        <title>Streptomyces 7R015 and 7R016 isolated from Barleria lupulina in Thailand.</title>
        <authorList>
            <person name="Kanchanasin P."/>
            <person name="Phongsopitanun W."/>
            <person name="Tanasupawat S."/>
        </authorList>
    </citation>
    <scope>NUCLEOTIDE SEQUENCE</scope>
    <source>
        <strain evidence="10">7R016</strain>
    </source>
</reference>
<keyword evidence="4 8" id="KW-1133">Transmembrane helix</keyword>
<dbReference type="PANTHER" id="PTHR30509:SF9">
    <property type="entry name" value="MULTIDRUG RESISTANCE PROTEIN MDTO"/>
    <property type="match status" value="1"/>
</dbReference>
<comment type="caution">
    <text evidence="10">The sequence shown here is derived from an EMBL/GenBank/DDBJ whole genome shotgun (WGS) entry which is preliminary data.</text>
</comment>
<protein>
    <submittedName>
        <fullName evidence="10">FUSC family protein</fullName>
    </submittedName>
</protein>
<evidence type="ECO:0000256" key="5">
    <source>
        <dbReference type="ARBA" id="ARBA00023136"/>
    </source>
</evidence>
<evidence type="ECO:0000313" key="11">
    <source>
        <dbReference type="Proteomes" id="UP001165270"/>
    </source>
</evidence>
<feature type="transmembrane region" description="Helical" evidence="8">
    <location>
        <begin position="124"/>
        <end position="145"/>
    </location>
</feature>
<evidence type="ECO:0000256" key="3">
    <source>
        <dbReference type="ARBA" id="ARBA00022692"/>
    </source>
</evidence>
<evidence type="ECO:0000256" key="6">
    <source>
        <dbReference type="ARBA" id="ARBA00043993"/>
    </source>
</evidence>